<dbReference type="InterPro" id="IPR012900">
    <property type="entry name" value="MFMR"/>
</dbReference>
<evidence type="ECO:0000259" key="3">
    <source>
        <dbReference type="Pfam" id="PF07777"/>
    </source>
</evidence>
<keyword evidence="2" id="KW-0812">Transmembrane</keyword>
<accession>A0A5N6QKW6</accession>
<dbReference type="InterPro" id="IPR044827">
    <property type="entry name" value="GBF-like"/>
</dbReference>
<dbReference type="Proteomes" id="UP000327013">
    <property type="component" value="Chromosome 1"/>
</dbReference>
<dbReference type="Pfam" id="PF07777">
    <property type="entry name" value="MFMR"/>
    <property type="match status" value="1"/>
</dbReference>
<keyword evidence="2" id="KW-0472">Membrane</keyword>
<dbReference type="GO" id="GO:0003700">
    <property type="term" value="F:DNA-binding transcription factor activity"/>
    <property type="evidence" value="ECO:0007669"/>
    <property type="project" value="InterPro"/>
</dbReference>
<reference evidence="4 5" key="1">
    <citation type="submission" date="2019-06" db="EMBL/GenBank/DDBJ databases">
        <title>A chromosomal-level reference genome of Carpinus fangiana (Coryloideae, Betulaceae).</title>
        <authorList>
            <person name="Yang X."/>
            <person name="Wang Z."/>
            <person name="Zhang L."/>
            <person name="Hao G."/>
            <person name="Liu J."/>
            <person name="Yang Y."/>
        </authorList>
    </citation>
    <scope>NUCLEOTIDE SEQUENCE [LARGE SCALE GENOMIC DNA]</scope>
    <source>
        <strain evidence="4">Cfa_2016G</strain>
        <tissue evidence="4">Leaf</tissue>
    </source>
</reference>
<organism evidence="4 5">
    <name type="scientific">Carpinus fangiana</name>
    <dbReference type="NCBI Taxonomy" id="176857"/>
    <lineage>
        <taxon>Eukaryota</taxon>
        <taxon>Viridiplantae</taxon>
        <taxon>Streptophyta</taxon>
        <taxon>Embryophyta</taxon>
        <taxon>Tracheophyta</taxon>
        <taxon>Spermatophyta</taxon>
        <taxon>Magnoliopsida</taxon>
        <taxon>eudicotyledons</taxon>
        <taxon>Gunneridae</taxon>
        <taxon>Pentapetalae</taxon>
        <taxon>rosids</taxon>
        <taxon>fabids</taxon>
        <taxon>Fagales</taxon>
        <taxon>Betulaceae</taxon>
        <taxon>Carpinus</taxon>
    </lineage>
</organism>
<dbReference type="AlphaFoldDB" id="A0A5N6QKW6"/>
<dbReference type="GO" id="GO:0043565">
    <property type="term" value="F:sequence-specific DNA binding"/>
    <property type="evidence" value="ECO:0007669"/>
    <property type="project" value="InterPro"/>
</dbReference>
<evidence type="ECO:0000313" key="5">
    <source>
        <dbReference type="Proteomes" id="UP000327013"/>
    </source>
</evidence>
<feature type="transmembrane region" description="Helical" evidence="2">
    <location>
        <begin position="111"/>
        <end position="131"/>
    </location>
</feature>
<feature type="region of interest" description="Disordered" evidence="1">
    <location>
        <begin position="145"/>
        <end position="176"/>
    </location>
</feature>
<dbReference type="GO" id="GO:0005634">
    <property type="term" value="C:nucleus"/>
    <property type="evidence" value="ECO:0007669"/>
    <property type="project" value="TreeGrafter"/>
</dbReference>
<dbReference type="OrthoDB" id="1642657at2759"/>
<feature type="region of interest" description="Disordered" evidence="1">
    <location>
        <begin position="42"/>
        <end position="81"/>
    </location>
</feature>
<name>A0A5N6QKW6_9ROSI</name>
<feature type="region of interest" description="Disordered" evidence="1">
    <location>
        <begin position="294"/>
        <end position="320"/>
    </location>
</feature>
<feature type="compositionally biased region" description="Polar residues" evidence="1">
    <location>
        <begin position="147"/>
        <end position="176"/>
    </location>
</feature>
<dbReference type="EMBL" id="CM017321">
    <property type="protein sequence ID" value="KAE7999757.1"/>
    <property type="molecule type" value="Genomic_DNA"/>
</dbReference>
<gene>
    <name evidence="4" type="ORF">FH972_004158</name>
</gene>
<keyword evidence="5" id="KW-1185">Reference proteome</keyword>
<evidence type="ECO:0000256" key="1">
    <source>
        <dbReference type="SAM" id="MobiDB-lite"/>
    </source>
</evidence>
<evidence type="ECO:0000313" key="4">
    <source>
        <dbReference type="EMBL" id="KAE7999757.1"/>
    </source>
</evidence>
<sequence length="436" mass="47046">MENIRVMPANVGIKLNEVQEIRKNLKDPKIEDDVLVVESATPPPLQPSFSGDPSHPGGRKADVRRSRSFRPNFKPQLSHSRDTTAAHRQMWSISVGCVDISDVVKVLSNRIILSVIIWSSFGAYLLFGSVLDLLTSARELACPENLKGSSLNNPMGTGKQSRPPKTSKPVSSSQEIPTAPYPDWSSFMQAYHGHGAMPPPLFASPVASPTPHPYLWGSQHLLIPPYAMQVPYPGLYPPWGVYAHPNMTTTPNPIQINAELERKGPYGKDRASAKKSKASSGSLGKAIDSLKATSGFENDGASRSAESGTKGTSDASDENNDKKVWTFAGSKKGIFHQMLADGANAQSNNVGPIVEASILGKHVSMPETNLNIGMDLWNASVGGAGVAKVRQNPNGASLEHMIGSEDVMPEQWIQIPNDDASVLKVVPQIGYEFQPL</sequence>
<feature type="compositionally biased region" description="Polar residues" evidence="1">
    <location>
        <begin position="304"/>
        <end position="314"/>
    </location>
</feature>
<dbReference type="PANTHER" id="PTHR45967">
    <property type="entry name" value="G-BOX-BINDING FACTOR 3-RELATED"/>
    <property type="match status" value="1"/>
</dbReference>
<proteinExistence type="predicted"/>
<feature type="domain" description="G-box binding protein multifunctional mosaic region" evidence="3">
    <location>
        <begin position="155"/>
        <end position="247"/>
    </location>
</feature>
<protein>
    <recommendedName>
        <fullName evidence="3">G-box binding protein multifunctional mosaic region domain-containing protein</fullName>
    </recommendedName>
</protein>
<keyword evidence="2" id="KW-1133">Transmembrane helix</keyword>
<dbReference type="PANTHER" id="PTHR45967:SF20">
    <property type="entry name" value="G-BOX-BINDING FACTOR 1"/>
    <property type="match status" value="1"/>
</dbReference>
<evidence type="ECO:0000256" key="2">
    <source>
        <dbReference type="SAM" id="Phobius"/>
    </source>
</evidence>